<dbReference type="AlphaFoldDB" id="A0A218X7J4"/>
<dbReference type="GO" id="GO:0020037">
    <property type="term" value="F:heme binding"/>
    <property type="evidence" value="ECO:0007669"/>
    <property type="project" value="InterPro"/>
</dbReference>
<dbReference type="SUPFAM" id="SSF48264">
    <property type="entry name" value="Cytochrome P450"/>
    <property type="match status" value="1"/>
</dbReference>
<dbReference type="InterPro" id="IPR036396">
    <property type="entry name" value="Cyt_P450_sf"/>
</dbReference>
<sequence length="535" mass="61271">MAEHRITRAAAKKRAAPEMSNEQVPVTKKRVVLGELPNLSNIMRGNEPPPQKQKVVDRGKVKVKKASAAAVPEAAPEKKEEAQKRDPGIDIVGGSDDPQMCAAYATNIFGYLRRMEREPKRRPLPDYIEKVQIDVTPNMRAVLVDWLVEVAAEYKLLPDTLYLSISHIDRFLSLNALPRHKLQLLGVSSMLISSKYEEISGPHVEDFCYITDNTYTREEVVKMEADILKALKFEVGNPTIKTFLRRFNGFAQEGYKTNNLQLEFLGYYLAELSLLDYSCVKFLPSLVAASAIFLARFILRPMVHPWTLSLQRCLGYNGKDLKDCVEIIHDLYLDGPLVEDCFTKNDIVFSIHQQLSSGKPLECGFSGLGSVPYGQCWQNLRRFSAIEIFSAARIAALASIRTEEIRLIVKELMEEGGSKKVEVKSLFYVLTFNIMIRMVDGSRYFRYFRLGELENIRGIFSPTLEATVCDYFPWLRWLSFHGLEKRFLRIHKRRDEFMQRMTENHRKKFPSSPSRRDEDECQSDKGGFVHKMGTT</sequence>
<evidence type="ECO:0000256" key="3">
    <source>
        <dbReference type="ARBA" id="ARBA00023127"/>
    </source>
</evidence>
<dbReference type="FunFam" id="1.10.472.10:FF:000167">
    <property type="entry name" value="Mitotic cyclin 6"/>
    <property type="match status" value="1"/>
</dbReference>
<comment type="caution">
    <text evidence="9">The sequence shown here is derived from an EMBL/GenBank/DDBJ whole genome shotgun (WGS) entry which is preliminary data.</text>
</comment>
<evidence type="ECO:0000256" key="6">
    <source>
        <dbReference type="SAM" id="MobiDB-lite"/>
    </source>
</evidence>
<dbReference type="InterPro" id="IPR036915">
    <property type="entry name" value="Cyclin-like_sf"/>
</dbReference>
<evidence type="ECO:0000256" key="1">
    <source>
        <dbReference type="ARBA" id="ARBA00006955"/>
    </source>
</evidence>
<evidence type="ECO:0000259" key="8">
    <source>
        <dbReference type="SMART" id="SM01332"/>
    </source>
</evidence>
<comment type="similarity">
    <text evidence="1">Belongs to the cyclin family. Cyclin AB subfamily.</text>
</comment>
<dbReference type="Gene3D" id="1.10.472.10">
    <property type="entry name" value="Cyclin-like"/>
    <property type="match status" value="2"/>
</dbReference>
<reference evidence="10" key="1">
    <citation type="journal article" date="2017" name="Plant J.">
        <title>The pomegranate (Punica granatum L.) genome and the genomics of punicalagin biosynthesis.</title>
        <authorList>
            <person name="Qin G."/>
            <person name="Xu C."/>
            <person name="Ming R."/>
            <person name="Tang H."/>
            <person name="Guyot R."/>
            <person name="Kramer E.M."/>
            <person name="Hu Y."/>
            <person name="Yi X."/>
            <person name="Qi Y."/>
            <person name="Xu X."/>
            <person name="Gao Z."/>
            <person name="Pan H."/>
            <person name="Jian J."/>
            <person name="Tian Y."/>
            <person name="Yue Z."/>
            <person name="Xu Y."/>
        </authorList>
    </citation>
    <scope>NUCLEOTIDE SEQUENCE [LARGE SCALE GENOMIC DNA]</scope>
    <source>
        <strain evidence="10">cv. Dabenzi</strain>
    </source>
</reference>
<evidence type="ECO:0000313" key="10">
    <source>
        <dbReference type="Proteomes" id="UP000197138"/>
    </source>
</evidence>
<feature type="domain" description="Cyclin C-terminal" evidence="8">
    <location>
        <begin position="238"/>
        <end position="372"/>
    </location>
</feature>
<dbReference type="CDD" id="cd20562">
    <property type="entry name" value="CYCLIN_AtCycA_like_rpt1"/>
    <property type="match status" value="1"/>
</dbReference>
<feature type="compositionally biased region" description="Basic and acidic residues" evidence="6">
    <location>
        <begin position="75"/>
        <end position="88"/>
    </location>
</feature>
<evidence type="ECO:0000256" key="5">
    <source>
        <dbReference type="RuleBase" id="RU000383"/>
    </source>
</evidence>
<dbReference type="InterPro" id="IPR001128">
    <property type="entry name" value="Cyt_P450"/>
</dbReference>
<dbReference type="InterPro" id="IPR013763">
    <property type="entry name" value="Cyclin-like_dom"/>
</dbReference>
<evidence type="ECO:0000259" key="7">
    <source>
        <dbReference type="SMART" id="SM00385"/>
    </source>
</evidence>
<organism evidence="9 10">
    <name type="scientific">Punica granatum</name>
    <name type="common">Pomegranate</name>
    <dbReference type="NCBI Taxonomy" id="22663"/>
    <lineage>
        <taxon>Eukaryota</taxon>
        <taxon>Viridiplantae</taxon>
        <taxon>Streptophyta</taxon>
        <taxon>Embryophyta</taxon>
        <taxon>Tracheophyta</taxon>
        <taxon>Spermatophyta</taxon>
        <taxon>Magnoliopsida</taxon>
        <taxon>eudicotyledons</taxon>
        <taxon>Gunneridae</taxon>
        <taxon>Pentapetalae</taxon>
        <taxon>rosids</taxon>
        <taxon>malvids</taxon>
        <taxon>Myrtales</taxon>
        <taxon>Lythraceae</taxon>
        <taxon>Punica</taxon>
    </lineage>
</organism>
<dbReference type="GO" id="GO:0005506">
    <property type="term" value="F:iron ion binding"/>
    <property type="evidence" value="ECO:0007669"/>
    <property type="project" value="InterPro"/>
</dbReference>
<feature type="domain" description="Cyclin-like" evidence="7">
    <location>
        <begin position="145"/>
        <end position="229"/>
    </location>
</feature>
<dbReference type="SUPFAM" id="SSF47954">
    <property type="entry name" value="Cyclin-like"/>
    <property type="match status" value="2"/>
</dbReference>
<evidence type="ECO:0008006" key="11">
    <source>
        <dbReference type="Google" id="ProtNLM"/>
    </source>
</evidence>
<proteinExistence type="inferred from homology"/>
<feature type="region of interest" description="Disordered" evidence="6">
    <location>
        <begin position="501"/>
        <end position="535"/>
    </location>
</feature>
<dbReference type="SMART" id="SM00385">
    <property type="entry name" value="CYCLIN"/>
    <property type="match status" value="2"/>
</dbReference>
<dbReference type="Pfam" id="PF00134">
    <property type="entry name" value="Cyclin_N"/>
    <property type="match status" value="1"/>
</dbReference>
<dbReference type="InterPro" id="IPR004367">
    <property type="entry name" value="Cyclin_C-dom"/>
</dbReference>
<name>A0A218X7J4_PUNGR</name>
<dbReference type="SMART" id="SM01332">
    <property type="entry name" value="Cyclin_C"/>
    <property type="match status" value="1"/>
</dbReference>
<evidence type="ECO:0000313" key="9">
    <source>
        <dbReference type="EMBL" id="OWM80659.1"/>
    </source>
</evidence>
<dbReference type="FunFam" id="1.10.472.10:FF:000013">
    <property type="entry name" value="Cyclin A1"/>
    <property type="match status" value="1"/>
</dbReference>
<dbReference type="Pfam" id="PF00067">
    <property type="entry name" value="p450"/>
    <property type="match status" value="1"/>
</dbReference>
<dbReference type="GO" id="GO:0016705">
    <property type="term" value="F:oxidoreductase activity, acting on paired donors, with incorporation or reduction of molecular oxygen"/>
    <property type="evidence" value="ECO:0007669"/>
    <property type="project" value="InterPro"/>
</dbReference>
<dbReference type="GO" id="GO:0004497">
    <property type="term" value="F:monooxygenase activity"/>
    <property type="evidence" value="ECO:0007669"/>
    <property type="project" value="InterPro"/>
</dbReference>
<evidence type="ECO:0000256" key="2">
    <source>
        <dbReference type="ARBA" id="ARBA00022618"/>
    </source>
</evidence>
<feature type="region of interest" description="Disordered" evidence="6">
    <location>
        <begin position="1"/>
        <end position="26"/>
    </location>
</feature>
<feature type="domain" description="Cyclin-like" evidence="7">
    <location>
        <begin position="242"/>
        <end position="330"/>
    </location>
</feature>
<gene>
    <name evidence="9" type="ORF">CDL15_Pgr006689</name>
</gene>
<accession>A0A218X7J4</accession>
<dbReference type="InterPro" id="IPR039361">
    <property type="entry name" value="Cyclin"/>
</dbReference>
<dbReference type="GO" id="GO:0051301">
    <property type="term" value="P:cell division"/>
    <property type="evidence" value="ECO:0007669"/>
    <property type="project" value="UniProtKB-KW"/>
</dbReference>
<evidence type="ECO:0000256" key="4">
    <source>
        <dbReference type="ARBA" id="ARBA00023306"/>
    </source>
</evidence>
<dbReference type="Gene3D" id="1.10.630.10">
    <property type="entry name" value="Cytochrome P450"/>
    <property type="match status" value="1"/>
</dbReference>
<protein>
    <recommendedName>
        <fullName evidence="11">Cyclin N-terminal domain-containing protein</fullName>
    </recommendedName>
</protein>
<keyword evidence="2" id="KW-0132">Cell division</keyword>
<dbReference type="InterPro" id="IPR006671">
    <property type="entry name" value="Cyclin_N"/>
</dbReference>
<dbReference type="PANTHER" id="PTHR10177">
    <property type="entry name" value="CYCLINS"/>
    <property type="match status" value="1"/>
</dbReference>
<dbReference type="EMBL" id="MTKT01002214">
    <property type="protein sequence ID" value="OWM80659.1"/>
    <property type="molecule type" value="Genomic_DNA"/>
</dbReference>
<feature type="region of interest" description="Disordered" evidence="6">
    <location>
        <begin position="38"/>
        <end position="92"/>
    </location>
</feature>
<dbReference type="Proteomes" id="UP000197138">
    <property type="component" value="Unassembled WGS sequence"/>
</dbReference>
<keyword evidence="4" id="KW-0131">Cell cycle</keyword>
<keyword evidence="3 5" id="KW-0195">Cyclin</keyword>
<dbReference type="Pfam" id="PF02984">
    <property type="entry name" value="Cyclin_C"/>
    <property type="match status" value="1"/>
</dbReference>